<reference evidence="2 3" key="1">
    <citation type="journal article" date="2019" name="Int. J. Syst. Evol. Microbiol.">
        <title>The Global Catalogue of Microorganisms (GCM) 10K type strain sequencing project: providing services to taxonomists for standard genome sequencing and annotation.</title>
        <authorList>
            <consortium name="The Broad Institute Genomics Platform"/>
            <consortium name="The Broad Institute Genome Sequencing Center for Infectious Disease"/>
            <person name="Wu L."/>
            <person name="Ma J."/>
        </authorList>
    </citation>
    <scope>NUCLEOTIDE SEQUENCE [LARGE SCALE GENOMIC DNA]</scope>
    <source>
        <strain evidence="2 3">JCM 3380</strain>
    </source>
</reference>
<dbReference type="Proteomes" id="UP001500416">
    <property type="component" value="Unassembled WGS sequence"/>
</dbReference>
<dbReference type="EMBL" id="BAAABU010000019">
    <property type="protein sequence ID" value="GAA0251610.1"/>
    <property type="molecule type" value="Genomic_DNA"/>
</dbReference>
<feature type="region of interest" description="Disordered" evidence="1">
    <location>
        <begin position="1"/>
        <end position="64"/>
    </location>
</feature>
<sequence>MHSKTVGEHRLELPHRGDRVVDLGGRHTGHTWRATNCDLPTPPNPDTTTRAASPTTCPGATRSW</sequence>
<evidence type="ECO:0000313" key="2">
    <source>
        <dbReference type="EMBL" id="GAA0251610.1"/>
    </source>
</evidence>
<comment type="caution">
    <text evidence="2">The sequence shown here is derived from an EMBL/GenBank/DDBJ whole genome shotgun (WGS) entry which is preliminary data.</text>
</comment>
<gene>
    <name evidence="2" type="ORF">GCM10010492_60010</name>
</gene>
<proteinExistence type="predicted"/>
<evidence type="ECO:0000313" key="3">
    <source>
        <dbReference type="Proteomes" id="UP001500416"/>
    </source>
</evidence>
<feature type="compositionally biased region" description="Polar residues" evidence="1">
    <location>
        <begin position="50"/>
        <end position="64"/>
    </location>
</feature>
<accession>A0ABN0UIB8</accession>
<keyword evidence="3" id="KW-1185">Reference proteome</keyword>
<feature type="compositionally biased region" description="Basic and acidic residues" evidence="1">
    <location>
        <begin position="1"/>
        <end position="25"/>
    </location>
</feature>
<organism evidence="2 3">
    <name type="scientific">Saccharothrix mutabilis subsp. mutabilis</name>
    <dbReference type="NCBI Taxonomy" id="66855"/>
    <lineage>
        <taxon>Bacteria</taxon>
        <taxon>Bacillati</taxon>
        <taxon>Actinomycetota</taxon>
        <taxon>Actinomycetes</taxon>
        <taxon>Pseudonocardiales</taxon>
        <taxon>Pseudonocardiaceae</taxon>
        <taxon>Saccharothrix</taxon>
    </lineage>
</organism>
<protein>
    <submittedName>
        <fullName evidence="2">Uncharacterized protein</fullName>
    </submittedName>
</protein>
<name>A0ABN0UIB8_9PSEU</name>
<evidence type="ECO:0000256" key="1">
    <source>
        <dbReference type="SAM" id="MobiDB-lite"/>
    </source>
</evidence>